<dbReference type="Pfam" id="PF00404">
    <property type="entry name" value="Dockerin_1"/>
    <property type="match status" value="1"/>
</dbReference>
<dbReference type="InterPro" id="IPR016134">
    <property type="entry name" value="Dockerin_dom"/>
</dbReference>
<feature type="signal peptide" evidence="1">
    <location>
        <begin position="1"/>
        <end position="22"/>
    </location>
</feature>
<accession>A0A1G5JY41</accession>
<proteinExistence type="predicted"/>
<gene>
    <name evidence="3" type="ORF">SAMN03080606_03103</name>
</gene>
<dbReference type="PROSITE" id="PS51766">
    <property type="entry name" value="DOCKERIN"/>
    <property type="match status" value="1"/>
</dbReference>
<feature type="domain" description="Dockerin" evidence="2">
    <location>
        <begin position="159"/>
        <end position="222"/>
    </location>
</feature>
<organism evidence="3 4">
    <name type="scientific">Alkaliphilus peptidifermentans DSM 18978</name>
    <dbReference type="NCBI Taxonomy" id="1120976"/>
    <lineage>
        <taxon>Bacteria</taxon>
        <taxon>Bacillati</taxon>
        <taxon>Bacillota</taxon>
        <taxon>Clostridia</taxon>
        <taxon>Peptostreptococcales</taxon>
        <taxon>Natronincolaceae</taxon>
        <taxon>Alkaliphilus</taxon>
    </lineage>
</organism>
<evidence type="ECO:0000313" key="4">
    <source>
        <dbReference type="Proteomes" id="UP000198636"/>
    </source>
</evidence>
<dbReference type="InterPro" id="IPR036439">
    <property type="entry name" value="Dockerin_dom_sf"/>
</dbReference>
<keyword evidence="4" id="KW-1185">Reference proteome</keyword>
<dbReference type="GO" id="GO:0030246">
    <property type="term" value="F:carbohydrate binding"/>
    <property type="evidence" value="ECO:0007669"/>
    <property type="project" value="InterPro"/>
</dbReference>
<feature type="chain" id="PRO_5011500259" description="Dockerin domain-containing protein" evidence="1">
    <location>
        <begin position="23"/>
        <end position="222"/>
    </location>
</feature>
<dbReference type="EMBL" id="FMUS01000022">
    <property type="protein sequence ID" value="SCY93084.1"/>
    <property type="molecule type" value="Genomic_DNA"/>
</dbReference>
<evidence type="ECO:0000313" key="3">
    <source>
        <dbReference type="EMBL" id="SCY93084.1"/>
    </source>
</evidence>
<dbReference type="STRING" id="1120976.SAMN03080606_03103"/>
<dbReference type="GO" id="GO:0004553">
    <property type="term" value="F:hydrolase activity, hydrolyzing O-glycosyl compounds"/>
    <property type="evidence" value="ECO:0007669"/>
    <property type="project" value="InterPro"/>
</dbReference>
<dbReference type="Proteomes" id="UP000198636">
    <property type="component" value="Unassembled WGS sequence"/>
</dbReference>
<keyword evidence="1" id="KW-0732">Signal</keyword>
<sequence>MKTRILIFTTLLFLISSTFVTAAEPTFTLKLDSKPAVYVDEEVNVKLSVVDYVYGEHKTSALDFQLIYNHEDFKYQDFSVTGNHNLNVTVTESVYSENQSKLRLIVIMMGKESAVNTDTDLLNIKFTPQKMSETSDFILFESTAATSDGILFHPVNVSTTVTVYDVLDVNQDGVINLADAAIASYRIGESAEEFPNCDVNRDGEINMEDVKLIIYHILNLTF</sequence>
<name>A0A1G5JY41_9FIRM</name>
<dbReference type="SUPFAM" id="SSF49384">
    <property type="entry name" value="Carbohydrate-binding domain"/>
    <property type="match status" value="1"/>
</dbReference>
<dbReference type="Gene3D" id="2.60.40.680">
    <property type="match status" value="1"/>
</dbReference>
<dbReference type="InterPro" id="IPR008965">
    <property type="entry name" value="CBM2/CBM3_carb-bd_dom_sf"/>
</dbReference>
<dbReference type="InterPro" id="IPR018247">
    <property type="entry name" value="EF_Hand_1_Ca_BS"/>
</dbReference>
<protein>
    <recommendedName>
        <fullName evidence="2">Dockerin domain-containing protein</fullName>
    </recommendedName>
</protein>
<dbReference type="RefSeq" id="WP_091545397.1">
    <property type="nucleotide sequence ID" value="NZ_FMUS01000022.1"/>
</dbReference>
<dbReference type="Gene3D" id="1.10.1330.10">
    <property type="entry name" value="Dockerin domain"/>
    <property type="match status" value="1"/>
</dbReference>
<dbReference type="InterPro" id="IPR002105">
    <property type="entry name" value="Dockerin_1_rpt"/>
</dbReference>
<evidence type="ECO:0000256" key="1">
    <source>
        <dbReference type="SAM" id="SignalP"/>
    </source>
</evidence>
<dbReference type="CDD" id="cd14256">
    <property type="entry name" value="Dockerin_I"/>
    <property type="match status" value="1"/>
</dbReference>
<dbReference type="OrthoDB" id="1766522at2"/>
<dbReference type="AlphaFoldDB" id="A0A1G5JY41"/>
<evidence type="ECO:0000259" key="2">
    <source>
        <dbReference type="PROSITE" id="PS51766"/>
    </source>
</evidence>
<dbReference type="SUPFAM" id="SSF63446">
    <property type="entry name" value="Type I dockerin domain"/>
    <property type="match status" value="1"/>
</dbReference>
<dbReference type="GO" id="GO:0000272">
    <property type="term" value="P:polysaccharide catabolic process"/>
    <property type="evidence" value="ECO:0007669"/>
    <property type="project" value="InterPro"/>
</dbReference>
<dbReference type="PROSITE" id="PS00018">
    <property type="entry name" value="EF_HAND_1"/>
    <property type="match status" value="1"/>
</dbReference>
<reference evidence="3 4" key="1">
    <citation type="submission" date="2016-10" db="EMBL/GenBank/DDBJ databases">
        <authorList>
            <person name="de Groot N.N."/>
        </authorList>
    </citation>
    <scope>NUCLEOTIDE SEQUENCE [LARGE SCALE GENOMIC DNA]</scope>
    <source>
        <strain evidence="3 4">DSM 18978</strain>
    </source>
</reference>